<comment type="caution">
    <text evidence="2">The sequence shown here is derived from an EMBL/GenBank/DDBJ whole genome shotgun (WGS) entry which is preliminary data.</text>
</comment>
<keyword evidence="1" id="KW-0472">Membrane</keyword>
<accession>A0A8I1DB45</accession>
<dbReference type="Proteomes" id="UP000633619">
    <property type="component" value="Unassembled WGS sequence"/>
</dbReference>
<keyword evidence="3" id="KW-1185">Reference proteome</keyword>
<keyword evidence="1" id="KW-1133">Transmembrane helix</keyword>
<feature type="transmembrane region" description="Helical" evidence="1">
    <location>
        <begin position="21"/>
        <end position="42"/>
    </location>
</feature>
<evidence type="ECO:0000313" key="2">
    <source>
        <dbReference type="EMBL" id="MBH8593998.1"/>
    </source>
</evidence>
<reference evidence="2 3" key="1">
    <citation type="submission" date="2020-12" db="EMBL/GenBank/DDBJ databases">
        <title>WGS of Thermoactinomyces spp.</title>
        <authorList>
            <person name="Cheng K."/>
        </authorList>
    </citation>
    <scope>NUCLEOTIDE SEQUENCE [LARGE SCALE GENOMIC DNA]</scope>
    <source>
        <strain evidence="3">CICC 10671\DSM 43846</strain>
    </source>
</reference>
<dbReference type="EMBL" id="JAECVW010000001">
    <property type="protein sequence ID" value="MBH8593998.1"/>
    <property type="molecule type" value="Genomic_DNA"/>
</dbReference>
<dbReference type="Pfam" id="PF07454">
    <property type="entry name" value="SpoIIP"/>
    <property type="match status" value="1"/>
</dbReference>
<gene>
    <name evidence="2" type="ORF">I8U20_01485</name>
</gene>
<evidence type="ECO:0000256" key="1">
    <source>
        <dbReference type="SAM" id="Phobius"/>
    </source>
</evidence>
<dbReference type="InterPro" id="IPR010897">
    <property type="entry name" value="Spore_II_P"/>
</dbReference>
<dbReference type="NCBIfam" id="TIGR02867">
    <property type="entry name" value="spore_II_P"/>
    <property type="match status" value="1"/>
</dbReference>
<name>A0A8I1DB45_THEIN</name>
<proteinExistence type="predicted"/>
<dbReference type="AlphaFoldDB" id="A0A8I1DB45"/>
<sequence length="379" mass="42954">MNHRYRRFMTLNLARPRTRRVLVFLFLAIAVLFSFVGAWVMVQAENSMQGSDFSRVASHISAKTLAMVMGENIPYFQEEIGSAGLDGIVSRMTFELLTSMNLQDPRTFLGRELPMYALFDSEIDVASADVDYTSIPIESAPPPELEKEIIKAMEKPDQDRTSTTQSGIKEKKVLIYSTHFWESYLPELGEKNPQKASHIEKNITLVSQHLAQVLEKMGIGAVTAERKYTWDSGAYKQSRKMVQSVMGQHEGITYLIDLHRDAQRRDKTTKTYNGKSYARFAFVVGKSSKHFERNLKLARELHKEINKQYPGLSRAVIIKERTNGNNGEYNQSLSPNSMLVEVGGVDNTFEEAYRSVEVLAEVLAQRIHDATPVMQQEGS</sequence>
<dbReference type="RefSeq" id="WP_181730959.1">
    <property type="nucleotide sequence ID" value="NZ_JACEIR010000001.1"/>
</dbReference>
<organism evidence="2 3">
    <name type="scientific">Thermoactinomyces intermedius</name>
    <dbReference type="NCBI Taxonomy" id="2024"/>
    <lineage>
        <taxon>Bacteria</taxon>
        <taxon>Bacillati</taxon>
        <taxon>Bacillota</taxon>
        <taxon>Bacilli</taxon>
        <taxon>Bacillales</taxon>
        <taxon>Thermoactinomycetaceae</taxon>
        <taxon>Thermoactinomyces</taxon>
    </lineage>
</organism>
<evidence type="ECO:0000313" key="3">
    <source>
        <dbReference type="Proteomes" id="UP000633619"/>
    </source>
</evidence>
<dbReference type="SUPFAM" id="SSF53187">
    <property type="entry name" value="Zn-dependent exopeptidases"/>
    <property type="match status" value="1"/>
</dbReference>
<protein>
    <submittedName>
        <fullName evidence="2">Stage II sporulation protein P</fullName>
    </submittedName>
</protein>
<dbReference type="Gene3D" id="3.40.630.40">
    <property type="entry name" value="Zn-dependent exopeptidases"/>
    <property type="match status" value="1"/>
</dbReference>
<keyword evidence="1" id="KW-0812">Transmembrane</keyword>